<protein>
    <submittedName>
        <fullName evidence="6">MBL fold metallo-hydrolase</fullName>
    </submittedName>
</protein>
<evidence type="ECO:0000256" key="2">
    <source>
        <dbReference type="ARBA" id="ARBA00022723"/>
    </source>
</evidence>
<dbReference type="SMART" id="SM00849">
    <property type="entry name" value="Lactamase_B"/>
    <property type="match status" value="1"/>
</dbReference>
<dbReference type="EMBL" id="AP022562">
    <property type="protein sequence ID" value="BBX14163.1"/>
    <property type="molecule type" value="Genomic_DNA"/>
</dbReference>
<dbReference type="RefSeq" id="WP_193465299.1">
    <property type="nucleotide sequence ID" value="NZ_AP022562.1"/>
</dbReference>
<dbReference type="InterPro" id="IPR036866">
    <property type="entry name" value="RibonucZ/Hydroxyglut_hydro"/>
</dbReference>
<dbReference type="SUPFAM" id="SSF56281">
    <property type="entry name" value="Metallo-hydrolase/oxidoreductase"/>
    <property type="match status" value="1"/>
</dbReference>
<feature type="domain" description="Metallo-beta-lactamase" evidence="5">
    <location>
        <begin position="52"/>
        <end position="272"/>
    </location>
</feature>
<keyword evidence="2" id="KW-0479">Metal-binding</keyword>
<evidence type="ECO:0000313" key="7">
    <source>
        <dbReference type="Proteomes" id="UP000466997"/>
    </source>
</evidence>
<evidence type="ECO:0000259" key="5">
    <source>
        <dbReference type="SMART" id="SM00849"/>
    </source>
</evidence>
<dbReference type="InterPro" id="IPR051013">
    <property type="entry name" value="MBL_superfamily_lactonases"/>
</dbReference>
<evidence type="ECO:0000256" key="3">
    <source>
        <dbReference type="ARBA" id="ARBA00022801"/>
    </source>
</evidence>
<dbReference type="CDD" id="cd16277">
    <property type="entry name" value="metallo-hydrolase-like_MBL-fold"/>
    <property type="match status" value="1"/>
</dbReference>
<keyword evidence="3 6" id="KW-0378">Hydrolase</keyword>
<dbReference type="PANTHER" id="PTHR42978">
    <property type="entry name" value="QUORUM-QUENCHING LACTONASE YTNP-RELATED-RELATED"/>
    <property type="match status" value="1"/>
</dbReference>
<proteinExistence type="inferred from homology"/>
<dbReference type="AlphaFoldDB" id="A0A7I7JQX8"/>
<dbReference type="Gene3D" id="3.60.15.10">
    <property type="entry name" value="Ribonuclease Z/Hydroxyacylglutathione hydrolase-like"/>
    <property type="match status" value="2"/>
</dbReference>
<dbReference type="GO" id="GO:0016787">
    <property type="term" value="F:hydrolase activity"/>
    <property type="evidence" value="ECO:0007669"/>
    <property type="project" value="UniProtKB-KW"/>
</dbReference>
<dbReference type="Pfam" id="PF00753">
    <property type="entry name" value="Lactamase_B"/>
    <property type="match status" value="1"/>
</dbReference>
<evidence type="ECO:0000256" key="1">
    <source>
        <dbReference type="ARBA" id="ARBA00007749"/>
    </source>
</evidence>
<evidence type="ECO:0000313" key="6">
    <source>
        <dbReference type="EMBL" id="BBX14163.1"/>
    </source>
</evidence>
<dbReference type="Proteomes" id="UP000466997">
    <property type="component" value="Chromosome"/>
</dbReference>
<accession>A0A7I7JQX8</accession>
<organism evidence="6 7">
    <name type="scientific">Mycobacterium novum</name>
    <dbReference type="NCBI Taxonomy" id="2492438"/>
    <lineage>
        <taxon>Bacteria</taxon>
        <taxon>Bacillati</taxon>
        <taxon>Actinomycetota</taxon>
        <taxon>Actinomycetes</taxon>
        <taxon>Mycobacteriales</taxon>
        <taxon>Mycobacteriaceae</taxon>
        <taxon>Mycobacterium</taxon>
    </lineage>
</organism>
<reference evidence="6 7" key="1">
    <citation type="journal article" date="2019" name="Emerg. Microbes Infect.">
        <title>Comprehensive subspecies identification of 175 nontuberculous mycobacteria species based on 7547 genomic profiles.</title>
        <authorList>
            <person name="Matsumoto Y."/>
            <person name="Kinjo T."/>
            <person name="Motooka D."/>
            <person name="Nabeya D."/>
            <person name="Jung N."/>
            <person name="Uechi K."/>
            <person name="Horii T."/>
            <person name="Iida T."/>
            <person name="Fujita J."/>
            <person name="Nakamura S."/>
        </authorList>
    </citation>
    <scope>NUCLEOTIDE SEQUENCE [LARGE SCALE GENOMIC DNA]</scope>
    <source>
        <strain evidence="6 7">JCM 6391</strain>
    </source>
</reference>
<gene>
    <name evidence="6" type="ORF">MNVM_32440</name>
</gene>
<keyword evidence="7" id="KW-1185">Reference proteome</keyword>
<name>A0A7I7JQX8_9MYCO</name>
<dbReference type="PANTHER" id="PTHR42978:SF6">
    <property type="entry name" value="QUORUM-QUENCHING LACTONASE YTNP-RELATED"/>
    <property type="match status" value="1"/>
</dbReference>
<keyword evidence="4" id="KW-0862">Zinc</keyword>
<sequence>MQHWTVGDVDIHAVLQAIIPIPASRLFAAAPERFADDSLTDYCDASGNILMAIQSFLIVSGQDRVLVDTCFGDSFLRSRQIPDRFAESLAATGFRPDDITAVVCTHLHRDHAGGNTVQRAGQWVPAFAGADYLVTAAEHEHWCDFTGEDRVAPECVAPLQQYGRLRLIEPDHRVTGDIRLVPTAGHTPGHVSVRIESGGSARLDGGEVKLGPPHERAGAVAYISGDVIHHPAQIGDPGICALPDADPTAARASRLQLLRRVADERALLLGSHFAAPSGGYVNSADDRLAWQPLVEREGAR</sequence>
<dbReference type="KEGG" id="mnm:MNVM_32440"/>
<comment type="similarity">
    <text evidence="1">Belongs to the metallo-beta-lactamase superfamily.</text>
</comment>
<dbReference type="InterPro" id="IPR001279">
    <property type="entry name" value="Metallo-B-lactamas"/>
</dbReference>
<evidence type="ECO:0000256" key="4">
    <source>
        <dbReference type="ARBA" id="ARBA00022833"/>
    </source>
</evidence>
<dbReference type="GO" id="GO:0046872">
    <property type="term" value="F:metal ion binding"/>
    <property type="evidence" value="ECO:0007669"/>
    <property type="project" value="UniProtKB-KW"/>
</dbReference>